<organism evidence="1 2">
    <name type="scientific">Ensete ventricosum</name>
    <name type="common">Abyssinian banana</name>
    <name type="synonym">Musa ensete</name>
    <dbReference type="NCBI Taxonomy" id="4639"/>
    <lineage>
        <taxon>Eukaryota</taxon>
        <taxon>Viridiplantae</taxon>
        <taxon>Streptophyta</taxon>
        <taxon>Embryophyta</taxon>
        <taxon>Tracheophyta</taxon>
        <taxon>Spermatophyta</taxon>
        <taxon>Magnoliopsida</taxon>
        <taxon>Liliopsida</taxon>
        <taxon>Zingiberales</taxon>
        <taxon>Musaceae</taxon>
        <taxon>Ensete</taxon>
    </lineage>
</organism>
<comment type="caution">
    <text evidence="1">The sequence shown here is derived from an EMBL/GenBank/DDBJ whole genome shotgun (WGS) entry which is preliminary data.</text>
</comment>
<dbReference type="Proteomes" id="UP000287651">
    <property type="component" value="Unassembled WGS sequence"/>
</dbReference>
<dbReference type="AlphaFoldDB" id="A0A426X5I7"/>
<proteinExistence type="predicted"/>
<gene>
    <name evidence="1" type="ORF">B296_00040822</name>
</gene>
<sequence>MHLSLPNTANSDLLLSSSLIVDNNDPCGKKVIGSDLSLQSVYIAACNNRSLPTILIMASNKLNTIAAVSHPILLLPSFAMAVYIPAPSSSYCSRTLAETDVTCSHEVAPQPQPTITEGSQPTLLLPFSSSTVAATLGYHPPLGDFTITTPTLLPLMPST</sequence>
<evidence type="ECO:0000313" key="2">
    <source>
        <dbReference type="Proteomes" id="UP000287651"/>
    </source>
</evidence>
<dbReference type="EMBL" id="AMZH03026148">
    <property type="protein sequence ID" value="RRT34746.1"/>
    <property type="molecule type" value="Genomic_DNA"/>
</dbReference>
<name>A0A426X5I7_ENSVE</name>
<evidence type="ECO:0000313" key="1">
    <source>
        <dbReference type="EMBL" id="RRT34746.1"/>
    </source>
</evidence>
<reference evidence="1 2" key="1">
    <citation type="journal article" date="2014" name="Agronomy (Basel)">
        <title>A Draft Genome Sequence for Ensete ventricosum, the Drought-Tolerant Tree Against Hunger.</title>
        <authorList>
            <person name="Harrison J."/>
            <person name="Moore K.A."/>
            <person name="Paszkiewicz K."/>
            <person name="Jones T."/>
            <person name="Grant M."/>
            <person name="Ambacheew D."/>
            <person name="Muzemil S."/>
            <person name="Studholme D.J."/>
        </authorList>
    </citation>
    <scope>NUCLEOTIDE SEQUENCE [LARGE SCALE GENOMIC DNA]</scope>
</reference>
<accession>A0A426X5I7</accession>
<protein>
    <submittedName>
        <fullName evidence="1">Uncharacterized protein</fullName>
    </submittedName>
</protein>